<dbReference type="GeneID" id="92029083"/>
<evidence type="ECO:0000256" key="1">
    <source>
        <dbReference type="SAM" id="MobiDB-lite"/>
    </source>
</evidence>
<keyword evidence="2" id="KW-0472">Membrane</keyword>
<proteinExistence type="predicted"/>
<accession>A0ABR1LIA0</accession>
<dbReference type="EMBL" id="JBBPEH010000008">
    <property type="protein sequence ID" value="KAK7534925.1"/>
    <property type="molecule type" value="Genomic_DNA"/>
</dbReference>
<keyword evidence="2" id="KW-0812">Transmembrane</keyword>
<name>A0ABR1LIA0_9PEZI</name>
<protein>
    <submittedName>
        <fullName evidence="3">Uncharacterized protein</fullName>
    </submittedName>
</protein>
<feature type="compositionally biased region" description="Low complexity" evidence="1">
    <location>
        <begin position="108"/>
        <end position="117"/>
    </location>
</feature>
<dbReference type="RefSeq" id="XP_066653650.1">
    <property type="nucleotide sequence ID" value="XM_066796177.1"/>
</dbReference>
<comment type="caution">
    <text evidence="3">The sequence shown here is derived from an EMBL/GenBank/DDBJ whole genome shotgun (WGS) entry which is preliminary data.</text>
</comment>
<evidence type="ECO:0000313" key="3">
    <source>
        <dbReference type="EMBL" id="KAK7534925.1"/>
    </source>
</evidence>
<keyword evidence="4" id="KW-1185">Reference proteome</keyword>
<organism evidence="3 4">
    <name type="scientific">Phyllosticta citribraziliensis</name>
    <dbReference type="NCBI Taxonomy" id="989973"/>
    <lineage>
        <taxon>Eukaryota</taxon>
        <taxon>Fungi</taxon>
        <taxon>Dikarya</taxon>
        <taxon>Ascomycota</taxon>
        <taxon>Pezizomycotina</taxon>
        <taxon>Dothideomycetes</taxon>
        <taxon>Dothideomycetes incertae sedis</taxon>
        <taxon>Botryosphaeriales</taxon>
        <taxon>Phyllostictaceae</taxon>
        <taxon>Phyllosticta</taxon>
    </lineage>
</organism>
<feature type="transmembrane region" description="Helical" evidence="2">
    <location>
        <begin position="50"/>
        <end position="75"/>
    </location>
</feature>
<sequence>MFRSSVCIGENLFFLLRFSVKGWGTGGAAEMVAMAAAVRWEGSRPRRRRIFSIFAPFSFLIPLLFFALAFFLFSFSISSPFLLLRPTTTSFLYARSGYPARQQRQRQRQQQQQQQQQANKHASTHAGSEDALLLLLLLHTKYENKERQSVRPSRLLITSASQSASQQYFLWYISTRLSQSQVYSMFKKASSHFLKCSIRKLASQSASQQLLCVFVCSHPHLTKGTPFYFLFDLFFSAYMCVCARGPTNVCTSLRRVLSA</sequence>
<evidence type="ECO:0000256" key="2">
    <source>
        <dbReference type="SAM" id="Phobius"/>
    </source>
</evidence>
<dbReference type="Proteomes" id="UP001360953">
    <property type="component" value="Unassembled WGS sequence"/>
</dbReference>
<evidence type="ECO:0000313" key="4">
    <source>
        <dbReference type="Proteomes" id="UP001360953"/>
    </source>
</evidence>
<feature type="region of interest" description="Disordered" evidence="1">
    <location>
        <begin position="102"/>
        <end position="125"/>
    </location>
</feature>
<keyword evidence="2" id="KW-1133">Transmembrane helix</keyword>
<reference evidence="3 4" key="1">
    <citation type="submission" date="2024-04" db="EMBL/GenBank/DDBJ databases">
        <title>Phyllosticta paracitricarpa is synonymous to the EU quarantine fungus P. citricarpa based on phylogenomic analyses.</title>
        <authorList>
            <consortium name="Lawrence Berkeley National Laboratory"/>
            <person name="Van ingen-buijs V.A."/>
            <person name="Van westerhoven A.C."/>
            <person name="Haridas S."/>
            <person name="Skiadas P."/>
            <person name="Martin F."/>
            <person name="Groenewald J.Z."/>
            <person name="Crous P.W."/>
            <person name="Seidl M.F."/>
        </authorList>
    </citation>
    <scope>NUCLEOTIDE SEQUENCE [LARGE SCALE GENOMIC DNA]</scope>
    <source>
        <strain evidence="3 4">CPC 17464</strain>
    </source>
</reference>
<dbReference type="SUPFAM" id="SSF103473">
    <property type="entry name" value="MFS general substrate transporter"/>
    <property type="match status" value="1"/>
</dbReference>
<gene>
    <name evidence="3" type="ORF">J3D65DRAFT_429179</name>
</gene>
<dbReference type="InterPro" id="IPR036259">
    <property type="entry name" value="MFS_trans_sf"/>
</dbReference>